<dbReference type="RefSeq" id="WP_110031312.1">
    <property type="nucleotide sequence ID" value="NZ_QGTR01000002.1"/>
</dbReference>
<gene>
    <name evidence="2" type="ORF">DFR52_102166</name>
</gene>
<evidence type="ECO:0000313" key="2">
    <source>
        <dbReference type="EMBL" id="PWW01504.1"/>
    </source>
</evidence>
<keyword evidence="3" id="KW-1185">Reference proteome</keyword>
<dbReference type="OrthoDB" id="7933775at2"/>
<sequence>MVRISIHSRFIALTAALGLALTAGVRAQSADPAWLDRLSEQLAVEKECQVEYFLAVKEGQLAGRPTFEARAQCTDGRQFDGALTEPAKEFNLSECGTRIC</sequence>
<protein>
    <submittedName>
        <fullName evidence="2">Uncharacterized protein</fullName>
    </submittedName>
</protein>
<feature type="chain" id="PRO_5016233864" evidence="1">
    <location>
        <begin position="28"/>
        <end position="100"/>
    </location>
</feature>
<evidence type="ECO:0000256" key="1">
    <source>
        <dbReference type="SAM" id="SignalP"/>
    </source>
</evidence>
<dbReference type="AlphaFoldDB" id="A0A317PRJ6"/>
<name>A0A317PRJ6_9HYPH</name>
<organism evidence="2 3">
    <name type="scientific">Hoeflea marina</name>
    <dbReference type="NCBI Taxonomy" id="274592"/>
    <lineage>
        <taxon>Bacteria</taxon>
        <taxon>Pseudomonadati</taxon>
        <taxon>Pseudomonadota</taxon>
        <taxon>Alphaproteobacteria</taxon>
        <taxon>Hyphomicrobiales</taxon>
        <taxon>Rhizobiaceae</taxon>
        <taxon>Hoeflea</taxon>
    </lineage>
</organism>
<keyword evidence="1" id="KW-0732">Signal</keyword>
<proteinExistence type="predicted"/>
<dbReference type="EMBL" id="QGTR01000002">
    <property type="protein sequence ID" value="PWW01504.1"/>
    <property type="molecule type" value="Genomic_DNA"/>
</dbReference>
<evidence type="ECO:0000313" key="3">
    <source>
        <dbReference type="Proteomes" id="UP000246352"/>
    </source>
</evidence>
<dbReference type="Proteomes" id="UP000246352">
    <property type="component" value="Unassembled WGS sequence"/>
</dbReference>
<feature type="signal peptide" evidence="1">
    <location>
        <begin position="1"/>
        <end position="27"/>
    </location>
</feature>
<accession>A0A317PRJ6</accession>
<comment type="caution">
    <text evidence="2">The sequence shown here is derived from an EMBL/GenBank/DDBJ whole genome shotgun (WGS) entry which is preliminary data.</text>
</comment>
<reference evidence="2 3" key="1">
    <citation type="submission" date="2018-05" db="EMBL/GenBank/DDBJ databases">
        <title>Genomic Encyclopedia of Type Strains, Phase IV (KMG-IV): sequencing the most valuable type-strain genomes for metagenomic binning, comparative biology and taxonomic classification.</title>
        <authorList>
            <person name="Goeker M."/>
        </authorList>
    </citation>
    <scope>NUCLEOTIDE SEQUENCE [LARGE SCALE GENOMIC DNA]</scope>
    <source>
        <strain evidence="2 3">DSM 16791</strain>
    </source>
</reference>